<protein>
    <recommendedName>
        <fullName evidence="3">Extensin-like C-terminal domain-containing protein</fullName>
    </recommendedName>
</protein>
<feature type="chain" id="PRO_5036689209" description="Extensin-like C-terminal domain-containing protein" evidence="2">
    <location>
        <begin position="24"/>
        <end position="459"/>
    </location>
</feature>
<comment type="caution">
    <text evidence="4">The sequence shown here is derived from an EMBL/GenBank/DDBJ whole genome shotgun (WGS) entry which is preliminary data.</text>
</comment>
<reference evidence="4" key="2">
    <citation type="submission" date="2020-09" db="EMBL/GenBank/DDBJ databases">
        <authorList>
            <person name="Sun Q."/>
            <person name="Zhou Y."/>
        </authorList>
    </citation>
    <scope>NUCLEOTIDE SEQUENCE</scope>
    <source>
        <strain evidence="4">CGMCC 1.15493</strain>
    </source>
</reference>
<feature type="compositionally biased region" description="Polar residues" evidence="1">
    <location>
        <begin position="104"/>
        <end position="115"/>
    </location>
</feature>
<gene>
    <name evidence="4" type="ORF">GCM10011335_40110</name>
</gene>
<organism evidence="4 5">
    <name type="scientific">Aureimonas glaciei</name>
    <dbReference type="NCBI Taxonomy" id="1776957"/>
    <lineage>
        <taxon>Bacteria</taxon>
        <taxon>Pseudomonadati</taxon>
        <taxon>Pseudomonadota</taxon>
        <taxon>Alphaproteobacteria</taxon>
        <taxon>Hyphomicrobiales</taxon>
        <taxon>Aurantimonadaceae</taxon>
        <taxon>Aureimonas</taxon>
    </lineage>
</organism>
<feature type="compositionally biased region" description="Low complexity" evidence="1">
    <location>
        <begin position="190"/>
        <end position="212"/>
    </location>
</feature>
<keyword evidence="5" id="KW-1185">Reference proteome</keyword>
<feature type="compositionally biased region" description="Low complexity" evidence="1">
    <location>
        <begin position="55"/>
        <end position="72"/>
    </location>
</feature>
<name>A0A916Y7F8_9HYPH</name>
<evidence type="ECO:0000313" key="5">
    <source>
        <dbReference type="Proteomes" id="UP000613160"/>
    </source>
</evidence>
<reference evidence="4" key="1">
    <citation type="journal article" date="2014" name="Int. J. Syst. Evol. Microbiol.">
        <title>Complete genome sequence of Corynebacterium casei LMG S-19264T (=DSM 44701T), isolated from a smear-ripened cheese.</title>
        <authorList>
            <consortium name="US DOE Joint Genome Institute (JGI-PGF)"/>
            <person name="Walter F."/>
            <person name="Albersmeier A."/>
            <person name="Kalinowski J."/>
            <person name="Ruckert C."/>
        </authorList>
    </citation>
    <scope>NUCLEOTIDE SEQUENCE</scope>
    <source>
        <strain evidence="4">CGMCC 1.15493</strain>
    </source>
</reference>
<keyword evidence="2" id="KW-0732">Signal</keyword>
<evidence type="ECO:0000256" key="1">
    <source>
        <dbReference type="SAM" id="MobiDB-lite"/>
    </source>
</evidence>
<feature type="signal peptide" evidence="2">
    <location>
        <begin position="1"/>
        <end position="23"/>
    </location>
</feature>
<dbReference type="EMBL" id="BMJJ01000010">
    <property type="protein sequence ID" value="GGD33085.1"/>
    <property type="molecule type" value="Genomic_DNA"/>
</dbReference>
<evidence type="ECO:0000313" key="4">
    <source>
        <dbReference type="EMBL" id="GGD33085.1"/>
    </source>
</evidence>
<dbReference type="Proteomes" id="UP000613160">
    <property type="component" value="Unassembled WGS sequence"/>
</dbReference>
<feature type="region of interest" description="Disordered" evidence="1">
    <location>
        <begin position="34"/>
        <end position="265"/>
    </location>
</feature>
<feature type="compositionally biased region" description="Basic and acidic residues" evidence="1">
    <location>
        <begin position="74"/>
        <end position="86"/>
    </location>
</feature>
<feature type="compositionally biased region" description="Low complexity" evidence="1">
    <location>
        <begin position="151"/>
        <end position="180"/>
    </location>
</feature>
<dbReference type="InterPro" id="IPR009683">
    <property type="entry name" value="Extensin-like_C"/>
</dbReference>
<evidence type="ECO:0000259" key="3">
    <source>
        <dbReference type="Pfam" id="PF06904"/>
    </source>
</evidence>
<feature type="domain" description="Extensin-like C-terminal" evidence="3">
    <location>
        <begin position="285"/>
        <end position="459"/>
    </location>
</feature>
<feature type="compositionally biased region" description="Basic and acidic residues" evidence="1">
    <location>
        <begin position="116"/>
        <end position="150"/>
    </location>
</feature>
<evidence type="ECO:0000256" key="2">
    <source>
        <dbReference type="SAM" id="SignalP"/>
    </source>
</evidence>
<feature type="compositionally biased region" description="Pro residues" evidence="1">
    <location>
        <begin position="245"/>
        <end position="254"/>
    </location>
</feature>
<accession>A0A916Y7F8</accession>
<proteinExistence type="predicted"/>
<dbReference type="AlphaFoldDB" id="A0A916Y7F8"/>
<sequence>MAKRSLLVLGCLLMVGTAPMAQAAGLPWKDANPLERLFGPSKPAKSQTRHRPRPARSTPAKAAPALAAIPIPDARPDRAEAAKEEPAAAPESVGTEVVAAPDAKNSSDAGPSTKLSESERDSESGKDSGSARDSEPTKASEATKDTDATKDNTAAKASEANKASEAAPSTAAPDAAVPDPAATPTPVPAPADAAPETAEPQDAPADPAATATMPIDDIPVPAVRPEGAGDDAEKPGTVPETQDPVRPPAEPAPAPNSTENLKSRTATVTPAATVLAAAAIEDAELCEAELKKRGVDFTVGESISEGECGVLRPVNVKRLSSGIEVSPDTQFLCRTALALDDWMTSGVLPAVKTELPGRKLSQFRHASTYVCRPRASESGISEHARGSAIDIAAFVFDESQDIGVEAQAADSPEAKFQASVRAAACGPFKTVLGPGTDPDHATHFHLDIAARKNGSTYCK</sequence>
<dbReference type="Pfam" id="PF06904">
    <property type="entry name" value="Extensin-like_C"/>
    <property type="match status" value="1"/>
</dbReference>